<evidence type="ECO:0000256" key="1">
    <source>
        <dbReference type="SAM" id="Phobius"/>
    </source>
</evidence>
<name>A0A508A6C4_9GAMM</name>
<keyword evidence="1" id="KW-1133">Transmembrane helix</keyword>
<protein>
    <submittedName>
        <fullName evidence="2">DUF1622 domain-containing protein</fullName>
    </submittedName>
</protein>
<keyword evidence="1" id="KW-0472">Membrane</keyword>
<organism evidence="2 3">
    <name type="scientific">Marilutibacter aestuarii</name>
    <dbReference type="NCBI Taxonomy" id="1706195"/>
    <lineage>
        <taxon>Bacteria</taxon>
        <taxon>Pseudomonadati</taxon>
        <taxon>Pseudomonadota</taxon>
        <taxon>Gammaproteobacteria</taxon>
        <taxon>Lysobacterales</taxon>
        <taxon>Lysobacteraceae</taxon>
        <taxon>Marilutibacter</taxon>
    </lineage>
</organism>
<dbReference type="PANTHER" id="PTHR38468">
    <property type="entry name" value="SLL0939 PROTEIN"/>
    <property type="match status" value="1"/>
</dbReference>
<evidence type="ECO:0000313" key="2">
    <source>
        <dbReference type="EMBL" id="TQD43964.1"/>
    </source>
</evidence>
<dbReference type="Proteomes" id="UP000318212">
    <property type="component" value="Unassembled WGS sequence"/>
</dbReference>
<dbReference type="AlphaFoldDB" id="A0A508A6C4"/>
<keyword evidence="1" id="KW-0812">Transmembrane</keyword>
<evidence type="ECO:0000313" key="3">
    <source>
        <dbReference type="Proteomes" id="UP000318212"/>
    </source>
</evidence>
<dbReference type="InterPro" id="IPR012427">
    <property type="entry name" value="DUF1622"/>
</dbReference>
<dbReference type="PANTHER" id="PTHR38468:SF1">
    <property type="entry name" value="SLL0939 PROTEIN"/>
    <property type="match status" value="1"/>
</dbReference>
<keyword evidence="3" id="KW-1185">Reference proteome</keyword>
<proteinExistence type="predicted"/>
<gene>
    <name evidence="2" type="ORF">FKV25_09995</name>
</gene>
<dbReference type="OrthoDB" id="9812897at2"/>
<comment type="caution">
    <text evidence="2">The sequence shown here is derived from an EMBL/GenBank/DDBJ whole genome shotgun (WGS) entry which is preliminary data.</text>
</comment>
<dbReference type="EMBL" id="VICE01000093">
    <property type="protein sequence ID" value="TQD43964.1"/>
    <property type="molecule type" value="Genomic_DNA"/>
</dbReference>
<dbReference type="Pfam" id="PF07784">
    <property type="entry name" value="DUF1622"/>
    <property type="match status" value="1"/>
</dbReference>
<sequence>MLRAHGRATFAEAAVEELFLEVSEYIALGLEALSVLTILIGAIDALIRMGPALRVRRGSHGARRAAWLSLARWLLLGLEFMLAADIVRTAISPDWNDIGQLAAIAVIRTFLNFFLERDLDAAEKMSSEAEMPERDLT</sequence>
<reference evidence="2 3" key="1">
    <citation type="submission" date="2019-06" db="EMBL/GenBank/DDBJ databases">
        <title>Lysobacter alkalisoli sp. nov. isolated from saline soil.</title>
        <authorList>
            <person name="Sun J.-Q."/>
            <person name="Xu L."/>
        </authorList>
    </citation>
    <scope>NUCLEOTIDE SEQUENCE [LARGE SCALE GENOMIC DNA]</scope>
    <source>
        <strain evidence="2 3">JCM 31130</strain>
    </source>
</reference>
<accession>A0A508A6C4</accession>
<feature type="transmembrane region" description="Helical" evidence="1">
    <location>
        <begin position="25"/>
        <end position="47"/>
    </location>
</feature>
<dbReference type="RefSeq" id="WP_141518658.1">
    <property type="nucleotide sequence ID" value="NZ_VICE01000093.1"/>
</dbReference>